<evidence type="ECO:0000259" key="7">
    <source>
        <dbReference type="PROSITE" id="PS51900"/>
    </source>
</evidence>
<dbReference type="PROSITE" id="PS51900">
    <property type="entry name" value="CB"/>
    <property type="match status" value="1"/>
</dbReference>
<feature type="domain" description="Core-binding (CB)" evidence="7">
    <location>
        <begin position="8"/>
        <end position="90"/>
    </location>
</feature>
<feature type="domain" description="Tyr recombinase" evidence="6">
    <location>
        <begin position="115"/>
        <end position="294"/>
    </location>
</feature>
<comment type="similarity">
    <text evidence="1">Belongs to the 'phage' integrase family.</text>
</comment>
<dbReference type="EMBL" id="BSSU01000002">
    <property type="protein sequence ID" value="GLX80896.1"/>
    <property type="molecule type" value="Genomic_DNA"/>
</dbReference>
<dbReference type="InterPro" id="IPR013762">
    <property type="entry name" value="Integrase-like_cat_sf"/>
</dbReference>
<evidence type="ECO:0000313" key="8">
    <source>
        <dbReference type="EMBL" id="GLX80896.1"/>
    </source>
</evidence>
<evidence type="ECO:0000256" key="4">
    <source>
        <dbReference type="ARBA" id="ARBA00023172"/>
    </source>
</evidence>
<dbReference type="InterPro" id="IPR002104">
    <property type="entry name" value="Integrase_catalytic"/>
</dbReference>
<evidence type="ECO:0000256" key="5">
    <source>
        <dbReference type="PROSITE-ProRule" id="PRU01248"/>
    </source>
</evidence>
<dbReference type="PANTHER" id="PTHR30349:SF64">
    <property type="entry name" value="PROPHAGE INTEGRASE INTD-RELATED"/>
    <property type="match status" value="1"/>
</dbReference>
<dbReference type="Proteomes" id="UP001157133">
    <property type="component" value="Unassembled WGS sequence"/>
</dbReference>
<dbReference type="InterPro" id="IPR050090">
    <property type="entry name" value="Tyrosine_recombinase_XerCD"/>
</dbReference>
<dbReference type="PROSITE" id="PS51898">
    <property type="entry name" value="TYR_RECOMBINASE"/>
    <property type="match status" value="1"/>
</dbReference>
<evidence type="ECO:0000256" key="2">
    <source>
        <dbReference type="ARBA" id="ARBA00022908"/>
    </source>
</evidence>
<name>A0ABQ6H1Z0_9GAMM</name>
<proteinExistence type="inferred from homology"/>
<organism evidence="8 9">
    <name type="scientific">Thalassotalea eurytherma</name>
    <dbReference type="NCBI Taxonomy" id="1144278"/>
    <lineage>
        <taxon>Bacteria</taxon>
        <taxon>Pseudomonadati</taxon>
        <taxon>Pseudomonadota</taxon>
        <taxon>Gammaproteobacteria</taxon>
        <taxon>Alteromonadales</taxon>
        <taxon>Colwelliaceae</taxon>
        <taxon>Thalassotalea</taxon>
    </lineage>
</organism>
<reference evidence="8 9" key="1">
    <citation type="submission" date="2023-03" db="EMBL/GenBank/DDBJ databases">
        <title>Draft genome sequence of Thalassotalea eurytherma JCM 18482T.</title>
        <authorList>
            <person name="Sawabe T."/>
        </authorList>
    </citation>
    <scope>NUCLEOTIDE SEQUENCE [LARGE SCALE GENOMIC DNA]</scope>
    <source>
        <strain evidence="8 9">JCM 18482</strain>
    </source>
</reference>
<evidence type="ECO:0000313" key="9">
    <source>
        <dbReference type="Proteomes" id="UP001157133"/>
    </source>
</evidence>
<dbReference type="InterPro" id="IPR011010">
    <property type="entry name" value="DNA_brk_join_enz"/>
</dbReference>
<keyword evidence="3 5" id="KW-0238">DNA-binding</keyword>
<keyword evidence="2" id="KW-0229">DNA integration</keyword>
<evidence type="ECO:0000256" key="1">
    <source>
        <dbReference type="ARBA" id="ARBA00008857"/>
    </source>
</evidence>
<dbReference type="PANTHER" id="PTHR30349">
    <property type="entry name" value="PHAGE INTEGRASE-RELATED"/>
    <property type="match status" value="1"/>
</dbReference>
<evidence type="ECO:0000256" key="3">
    <source>
        <dbReference type="ARBA" id="ARBA00023125"/>
    </source>
</evidence>
<dbReference type="Pfam" id="PF00589">
    <property type="entry name" value="Phage_integrase"/>
    <property type="match status" value="1"/>
</dbReference>
<keyword evidence="9" id="KW-1185">Reference proteome</keyword>
<dbReference type="CDD" id="cd00397">
    <property type="entry name" value="DNA_BRE_C"/>
    <property type="match status" value="1"/>
</dbReference>
<gene>
    <name evidence="8" type="ORF">theurythT_03480</name>
</gene>
<dbReference type="Gene3D" id="1.10.443.10">
    <property type="entry name" value="Intergrase catalytic core"/>
    <property type="match status" value="1"/>
</dbReference>
<dbReference type="Gene3D" id="1.10.150.130">
    <property type="match status" value="1"/>
</dbReference>
<dbReference type="InterPro" id="IPR010998">
    <property type="entry name" value="Integrase_recombinase_N"/>
</dbReference>
<dbReference type="SUPFAM" id="SSF56349">
    <property type="entry name" value="DNA breaking-rejoining enzymes"/>
    <property type="match status" value="1"/>
</dbReference>
<accession>A0ABQ6H1Z0</accession>
<evidence type="ECO:0000259" key="6">
    <source>
        <dbReference type="PROSITE" id="PS51898"/>
    </source>
</evidence>
<sequence length="298" mass="34008">MKKPTSQDTINPAHAYFLTVSPSTAHVCGYRFKDFCRFTFDTDDFNNCSWGDMKYQHVLSYIRHKQEEGLSVSTLKVMLANIKSLSEQCYVLGYLNIEEHWRIQKIKPVRGQTLPAGRCLTLEEILTLRTFYRQPHIDKRHAWNGATIALGLELGFRRIETRRLKVDDIDFITGTIVATGKGNKKRLIPLTDNAATALKTHLIANKVTKGFVFCNPYTLEPPSDQRQSYACETVGRLLNLSHFSSHDLRRTFATMLLDNGADLIAVQQLLGHASIEMTKIYDRRGERIKLSAINLLPY</sequence>
<protein>
    <submittedName>
        <fullName evidence="8">Integrase</fullName>
    </submittedName>
</protein>
<comment type="caution">
    <text evidence="8">The sequence shown here is derived from an EMBL/GenBank/DDBJ whole genome shotgun (WGS) entry which is preliminary data.</text>
</comment>
<dbReference type="InterPro" id="IPR044068">
    <property type="entry name" value="CB"/>
</dbReference>
<keyword evidence="4" id="KW-0233">DNA recombination</keyword>